<dbReference type="GO" id="GO:0032977">
    <property type="term" value="F:membrane insertase activity"/>
    <property type="evidence" value="ECO:0007669"/>
    <property type="project" value="InterPro"/>
</dbReference>
<dbReference type="Proteomes" id="UP000027822">
    <property type="component" value="Unassembled WGS sequence"/>
</dbReference>
<dbReference type="OrthoDB" id="9780552at2"/>
<accession>A0A073JUJ6</accession>
<feature type="transmembrane region" description="Helical" evidence="6">
    <location>
        <begin position="46"/>
        <end position="66"/>
    </location>
</feature>
<evidence type="ECO:0000256" key="4">
    <source>
        <dbReference type="ARBA" id="ARBA00023136"/>
    </source>
</evidence>
<dbReference type="PRINTS" id="PR00701">
    <property type="entry name" value="60KDINNERMP"/>
</dbReference>
<evidence type="ECO:0000256" key="5">
    <source>
        <dbReference type="RuleBase" id="RU003945"/>
    </source>
</evidence>
<dbReference type="GO" id="GO:0051205">
    <property type="term" value="P:protein insertion into membrane"/>
    <property type="evidence" value="ECO:0007669"/>
    <property type="project" value="TreeGrafter"/>
</dbReference>
<evidence type="ECO:0000313" key="8">
    <source>
        <dbReference type="EMBL" id="KEK17897.1"/>
    </source>
</evidence>
<feature type="transmembrane region" description="Helical" evidence="6">
    <location>
        <begin position="152"/>
        <end position="169"/>
    </location>
</feature>
<dbReference type="RefSeq" id="WP_034642246.1">
    <property type="nucleotide sequence ID" value="NZ_CBCSJC010000050.1"/>
</dbReference>
<feature type="domain" description="Membrane insertase YidC/Oxa/ALB C-terminal" evidence="7">
    <location>
        <begin position="46"/>
        <end position="220"/>
    </location>
</feature>
<sequence>MKYRTLNMIGFLLVTGIIIFSFVSNFFIDIFYLIINKSATILNDNYVLAIFIVTIILKTIFLLISFKSDWNIQYKKIVDNYYQGFFTQSENQKELEERVYKYYGIDNHRFSGCLAMLIQLAFVINFIQSLVLVSNNANHNHMWFNIGNEDPLFILPVILFICTFVNLMISNIKLTKKIHTLFLVFSLIIGVISSQLISAILIYWITNNLCSILQKIVCQKILYWQFFKIAVPPSEITLKRI</sequence>
<evidence type="ECO:0000259" key="7">
    <source>
        <dbReference type="Pfam" id="PF02096"/>
    </source>
</evidence>
<dbReference type="PANTHER" id="PTHR12428">
    <property type="entry name" value="OXA1"/>
    <property type="match status" value="1"/>
</dbReference>
<feature type="transmembrane region" description="Helical" evidence="6">
    <location>
        <begin position="12"/>
        <end position="34"/>
    </location>
</feature>
<dbReference type="InterPro" id="IPR028055">
    <property type="entry name" value="YidC/Oxa/ALB_C"/>
</dbReference>
<feature type="transmembrane region" description="Helical" evidence="6">
    <location>
        <begin position="110"/>
        <end position="132"/>
    </location>
</feature>
<keyword evidence="9" id="KW-1185">Reference proteome</keyword>
<comment type="caution">
    <text evidence="8">The sequence shown here is derived from an EMBL/GenBank/DDBJ whole genome shotgun (WGS) entry which is preliminary data.</text>
</comment>
<reference evidence="8 9" key="1">
    <citation type="submission" date="2014-06" db="EMBL/GenBank/DDBJ databases">
        <title>Draft genome sequence of Bacillus manliponensis JCM 15802 (MCCC 1A00708).</title>
        <authorList>
            <person name="Lai Q."/>
            <person name="Liu Y."/>
            <person name="Shao Z."/>
        </authorList>
    </citation>
    <scope>NUCLEOTIDE SEQUENCE [LARGE SCALE GENOMIC DNA]</scope>
    <source>
        <strain evidence="8 9">JCM 15802</strain>
    </source>
</reference>
<dbReference type="AlphaFoldDB" id="A0A073JUJ6"/>
<gene>
    <name evidence="8" type="ORF">BAMA_10450</name>
</gene>
<evidence type="ECO:0000256" key="3">
    <source>
        <dbReference type="ARBA" id="ARBA00022989"/>
    </source>
</evidence>
<keyword evidence="2 5" id="KW-0812">Transmembrane</keyword>
<dbReference type="InterPro" id="IPR001708">
    <property type="entry name" value="YidC/ALB3/OXA1/COX18"/>
</dbReference>
<dbReference type="eggNOG" id="COG0706">
    <property type="taxonomic scope" value="Bacteria"/>
</dbReference>
<dbReference type="EMBL" id="JOTN01000020">
    <property type="protein sequence ID" value="KEK17897.1"/>
    <property type="molecule type" value="Genomic_DNA"/>
</dbReference>
<keyword evidence="3 6" id="KW-1133">Transmembrane helix</keyword>
<protein>
    <recommendedName>
        <fullName evidence="7">Membrane insertase YidC/Oxa/ALB C-terminal domain-containing protein</fullName>
    </recommendedName>
</protein>
<feature type="transmembrane region" description="Helical" evidence="6">
    <location>
        <begin position="181"/>
        <end position="205"/>
    </location>
</feature>
<dbReference type="STRING" id="574376.BAMA_10450"/>
<dbReference type="Pfam" id="PF02096">
    <property type="entry name" value="60KD_IMP"/>
    <property type="match status" value="1"/>
</dbReference>
<evidence type="ECO:0000256" key="6">
    <source>
        <dbReference type="SAM" id="Phobius"/>
    </source>
</evidence>
<comment type="subcellular location">
    <subcellularLocation>
        <location evidence="1 5">Membrane</location>
        <topology evidence="1 5">Multi-pass membrane protein</topology>
    </subcellularLocation>
</comment>
<dbReference type="PANTHER" id="PTHR12428:SF65">
    <property type="entry name" value="CYTOCHROME C OXIDASE ASSEMBLY PROTEIN COX18, MITOCHONDRIAL"/>
    <property type="match status" value="1"/>
</dbReference>
<proteinExistence type="inferred from homology"/>
<dbReference type="GO" id="GO:0016020">
    <property type="term" value="C:membrane"/>
    <property type="evidence" value="ECO:0007669"/>
    <property type="project" value="UniProtKB-SubCell"/>
</dbReference>
<organism evidence="8 9">
    <name type="scientific">Bacillus manliponensis</name>
    <dbReference type="NCBI Taxonomy" id="574376"/>
    <lineage>
        <taxon>Bacteria</taxon>
        <taxon>Bacillati</taxon>
        <taxon>Bacillota</taxon>
        <taxon>Bacilli</taxon>
        <taxon>Bacillales</taxon>
        <taxon>Bacillaceae</taxon>
        <taxon>Bacillus</taxon>
        <taxon>Bacillus cereus group</taxon>
    </lineage>
</organism>
<evidence type="ECO:0000313" key="9">
    <source>
        <dbReference type="Proteomes" id="UP000027822"/>
    </source>
</evidence>
<evidence type="ECO:0000256" key="1">
    <source>
        <dbReference type="ARBA" id="ARBA00004141"/>
    </source>
</evidence>
<name>A0A073JUJ6_9BACI</name>
<evidence type="ECO:0000256" key="2">
    <source>
        <dbReference type="ARBA" id="ARBA00022692"/>
    </source>
</evidence>
<keyword evidence="4 6" id="KW-0472">Membrane</keyword>
<comment type="similarity">
    <text evidence="5">Belongs to the OXA1/ALB3/YidC family.</text>
</comment>